<proteinExistence type="predicted"/>
<sequence length="32" mass="3352">MSDVLMVQPITSSTHTLHLTQPDAAMPGISTA</sequence>
<dbReference type="PATRIC" id="fig|348824.6.peg.7044"/>
<evidence type="ECO:0000313" key="1">
    <source>
        <dbReference type="EMBL" id="CDM62696.1"/>
    </source>
</evidence>
<protein>
    <submittedName>
        <fullName evidence="1">Uncharacterized protein</fullName>
    </submittedName>
</protein>
<name>W6S990_9HYPH</name>
<reference evidence="1" key="1">
    <citation type="submission" date="2013-11" db="EMBL/GenBank/DDBJ databases">
        <title>Draft genome sequence of the broad-host-range Rhizobium sp. LPU83 strain, a member of the low-genetic diversity Oregon-like Rhizobium sp. group.</title>
        <authorList>
            <person name="Wibberg D."/>
            <person name="Puehler A."/>
            <person name="Schlueter A."/>
        </authorList>
    </citation>
    <scope>NUCLEOTIDE SEQUENCE [LARGE SCALE GENOMIC DNA]</scope>
    <source>
        <strain evidence="1">LPU83</strain>
        <plasmid evidence="1">pLPU83d</plasmid>
    </source>
</reference>
<dbReference type="AlphaFoldDB" id="W6S990"/>
<evidence type="ECO:0000313" key="2">
    <source>
        <dbReference type="Proteomes" id="UP000019443"/>
    </source>
</evidence>
<keyword evidence="2" id="KW-1185">Reference proteome</keyword>
<geneLocation type="plasmid" evidence="1 2">
    <name>pLPU83d</name>
</geneLocation>
<dbReference type="HOGENOM" id="CLU_3391051_0_0_5"/>
<gene>
    <name evidence="1" type="ORF">LPU83_pLPU83d_1326</name>
</gene>
<accession>W6S990</accession>
<dbReference type="KEGG" id="rhl:LPU83_pLPU83d_1326"/>
<organism evidence="1 2">
    <name type="scientific">Rhizobium favelukesii</name>
    <dbReference type="NCBI Taxonomy" id="348824"/>
    <lineage>
        <taxon>Bacteria</taxon>
        <taxon>Pseudomonadati</taxon>
        <taxon>Pseudomonadota</taxon>
        <taxon>Alphaproteobacteria</taxon>
        <taxon>Hyphomicrobiales</taxon>
        <taxon>Rhizobiaceae</taxon>
        <taxon>Rhizobium/Agrobacterium group</taxon>
        <taxon>Rhizobium</taxon>
    </lineage>
</organism>
<dbReference type="Proteomes" id="UP000019443">
    <property type="component" value="Plasmid pLPU83d"/>
</dbReference>
<dbReference type="EMBL" id="HG916855">
    <property type="protein sequence ID" value="CDM62696.1"/>
    <property type="molecule type" value="Genomic_DNA"/>
</dbReference>
<keyword evidence="1" id="KW-0614">Plasmid</keyword>